<dbReference type="InterPro" id="IPR006103">
    <property type="entry name" value="Glyco_hydro_2_cat"/>
</dbReference>
<dbReference type="InterPro" id="IPR017853">
    <property type="entry name" value="GH"/>
</dbReference>
<reference evidence="21" key="1">
    <citation type="submission" date="2024-04" db="EMBL/GenBank/DDBJ databases">
        <title>Salinicola lusitanus LLJ914,a marine bacterium isolated from the Okinawa Trough.</title>
        <authorList>
            <person name="Li J."/>
        </authorList>
    </citation>
    <scope>NUCLEOTIDE SEQUENCE [LARGE SCALE GENOMIC DNA]</scope>
</reference>
<evidence type="ECO:0000256" key="8">
    <source>
        <dbReference type="ARBA" id="ARBA00022729"/>
    </source>
</evidence>
<evidence type="ECO:0000256" key="16">
    <source>
        <dbReference type="SAM" id="SignalP"/>
    </source>
</evidence>
<dbReference type="EMBL" id="JBBPFD010000012">
    <property type="protein sequence ID" value="KAK7904552.1"/>
    <property type="molecule type" value="Genomic_DNA"/>
</dbReference>
<name>A0AAW0NSC1_9GOBI</name>
<keyword evidence="13" id="KW-0326">Glycosidase</keyword>
<keyword evidence="11" id="KW-0325">Glycoprotein</keyword>
<accession>A0AAW0NSC1</accession>
<comment type="similarity">
    <text evidence="4">Belongs to the glycosyl hydrolase 2 family.</text>
</comment>
<dbReference type="SUPFAM" id="SSF51445">
    <property type="entry name" value="(Trans)glycosidases"/>
    <property type="match status" value="1"/>
</dbReference>
<keyword evidence="12" id="KW-0458">Lysosome</keyword>
<dbReference type="PANTHER" id="PTHR43730">
    <property type="entry name" value="BETA-MANNOSIDASE"/>
    <property type="match status" value="1"/>
</dbReference>
<dbReference type="InterPro" id="IPR008979">
    <property type="entry name" value="Galactose-bd-like_sf"/>
</dbReference>
<dbReference type="FunFam" id="3.20.20.80:FF:000035">
    <property type="entry name" value="Mannosidase beta"/>
    <property type="match status" value="1"/>
</dbReference>
<comment type="catalytic activity">
    <reaction evidence="1">
        <text>Hydrolysis of terminal, non-reducing beta-D-mannose residues in beta-D-mannosides.</text>
        <dbReference type="EC" id="3.2.1.25"/>
    </reaction>
</comment>
<evidence type="ECO:0000259" key="19">
    <source>
        <dbReference type="Pfam" id="PF22666"/>
    </source>
</evidence>
<dbReference type="SUPFAM" id="SSF49785">
    <property type="entry name" value="Galactose-binding domain-like"/>
    <property type="match status" value="1"/>
</dbReference>
<dbReference type="EC" id="3.2.1.25" evidence="6"/>
<comment type="caution">
    <text evidence="20">The sequence shown here is derived from an EMBL/GenBank/DDBJ whole genome shotgun (WGS) entry which is preliminary data.</text>
</comment>
<dbReference type="Gene3D" id="3.20.20.80">
    <property type="entry name" value="Glycosidases"/>
    <property type="match status" value="1"/>
</dbReference>
<dbReference type="GO" id="GO:0004567">
    <property type="term" value="F:beta-mannosidase activity"/>
    <property type="evidence" value="ECO:0007669"/>
    <property type="project" value="UniProtKB-EC"/>
</dbReference>
<dbReference type="InterPro" id="IPR013783">
    <property type="entry name" value="Ig-like_fold"/>
</dbReference>
<dbReference type="Gene3D" id="2.60.40.10">
    <property type="entry name" value="Immunoglobulins"/>
    <property type="match status" value="2"/>
</dbReference>
<evidence type="ECO:0000256" key="10">
    <source>
        <dbReference type="ARBA" id="ARBA00023157"/>
    </source>
</evidence>
<feature type="domain" description="Beta-mannosidase Ig-fold" evidence="18">
    <location>
        <begin position="721"/>
        <end position="797"/>
    </location>
</feature>
<evidence type="ECO:0000313" key="20">
    <source>
        <dbReference type="EMBL" id="KAK7904552.1"/>
    </source>
</evidence>
<feature type="domain" description="Glycoside hydrolase family 2 catalytic" evidence="17">
    <location>
        <begin position="315"/>
        <end position="439"/>
    </location>
</feature>
<dbReference type="InterPro" id="IPR054593">
    <property type="entry name" value="Beta-mannosidase-like_N2"/>
</dbReference>
<evidence type="ECO:0000256" key="3">
    <source>
        <dbReference type="ARBA" id="ARBA00004371"/>
    </source>
</evidence>
<evidence type="ECO:0000256" key="7">
    <source>
        <dbReference type="ARBA" id="ARBA00015707"/>
    </source>
</evidence>
<evidence type="ECO:0000256" key="2">
    <source>
        <dbReference type="ARBA" id="ARBA00003150"/>
    </source>
</evidence>
<proteinExistence type="inferred from homology"/>
<feature type="signal peptide" evidence="16">
    <location>
        <begin position="1"/>
        <end position="19"/>
    </location>
</feature>
<evidence type="ECO:0000256" key="13">
    <source>
        <dbReference type="ARBA" id="ARBA00023295"/>
    </source>
</evidence>
<dbReference type="GO" id="GO:0006516">
    <property type="term" value="P:glycoprotein catabolic process"/>
    <property type="evidence" value="ECO:0007669"/>
    <property type="project" value="TreeGrafter"/>
</dbReference>
<evidence type="ECO:0000256" key="12">
    <source>
        <dbReference type="ARBA" id="ARBA00023228"/>
    </source>
</evidence>
<protein>
    <recommendedName>
        <fullName evidence="7">Beta-mannosidase</fullName>
        <ecNumber evidence="6">3.2.1.25</ecNumber>
    </recommendedName>
    <alternativeName>
        <fullName evidence="14">Lysosomal beta A mannosidase</fullName>
    </alternativeName>
    <alternativeName>
        <fullName evidence="15">Mannanase</fullName>
    </alternativeName>
</protein>
<dbReference type="Pfam" id="PF17753">
    <property type="entry name" value="Ig_mannosidase"/>
    <property type="match status" value="1"/>
</dbReference>
<evidence type="ECO:0000256" key="6">
    <source>
        <dbReference type="ARBA" id="ARBA00012754"/>
    </source>
</evidence>
<dbReference type="GO" id="GO:0005975">
    <property type="term" value="P:carbohydrate metabolic process"/>
    <property type="evidence" value="ECO:0007669"/>
    <property type="project" value="InterPro"/>
</dbReference>
<gene>
    <name evidence="20" type="ORF">WMY93_017159</name>
</gene>
<dbReference type="Gene3D" id="2.60.120.260">
    <property type="entry name" value="Galactose-binding domain-like"/>
    <property type="match status" value="1"/>
</dbReference>
<keyword evidence="21" id="KW-1185">Reference proteome</keyword>
<evidence type="ECO:0000313" key="21">
    <source>
        <dbReference type="Proteomes" id="UP001460270"/>
    </source>
</evidence>
<evidence type="ECO:0000256" key="15">
    <source>
        <dbReference type="ARBA" id="ARBA00033445"/>
    </source>
</evidence>
<evidence type="ECO:0000256" key="1">
    <source>
        <dbReference type="ARBA" id="ARBA00000829"/>
    </source>
</evidence>
<dbReference type="Pfam" id="PF02836">
    <property type="entry name" value="Glyco_hydro_2_C"/>
    <property type="match status" value="1"/>
</dbReference>
<evidence type="ECO:0000256" key="14">
    <source>
        <dbReference type="ARBA" id="ARBA00032581"/>
    </source>
</evidence>
<organism evidence="20 21">
    <name type="scientific">Mugilogobius chulae</name>
    <name type="common">yellowstripe goby</name>
    <dbReference type="NCBI Taxonomy" id="88201"/>
    <lineage>
        <taxon>Eukaryota</taxon>
        <taxon>Metazoa</taxon>
        <taxon>Chordata</taxon>
        <taxon>Craniata</taxon>
        <taxon>Vertebrata</taxon>
        <taxon>Euteleostomi</taxon>
        <taxon>Actinopterygii</taxon>
        <taxon>Neopterygii</taxon>
        <taxon>Teleostei</taxon>
        <taxon>Neoteleostei</taxon>
        <taxon>Acanthomorphata</taxon>
        <taxon>Gobiaria</taxon>
        <taxon>Gobiiformes</taxon>
        <taxon>Gobioidei</taxon>
        <taxon>Gobiidae</taxon>
        <taxon>Gobionellinae</taxon>
        <taxon>Mugilogobius</taxon>
    </lineage>
</organism>
<feature type="chain" id="PRO_5043665139" description="Beta-mannosidase" evidence="16">
    <location>
        <begin position="20"/>
        <end position="799"/>
    </location>
</feature>
<keyword evidence="8 16" id="KW-0732">Signal</keyword>
<dbReference type="Proteomes" id="UP001460270">
    <property type="component" value="Unassembled WGS sequence"/>
</dbReference>
<dbReference type="Pfam" id="PF22666">
    <property type="entry name" value="Glyco_hydro_2_N2"/>
    <property type="match status" value="1"/>
</dbReference>
<dbReference type="AlphaFoldDB" id="A0AAW0NSC1"/>
<sequence length="799" mass="91099">MSVCGALFVGLVLFGCCCGGLSEGSSLSLDGKWGLLNSNGSLSLGAQVPGCVHSALQQQGIIQDPYYRFNDVLYQWIALENWTYSTTFSLNSPFRDKSKVLLIFEGIDTVSTVSLNGITLGQTDNMFQRYDFSVKGILKDKDNVLEVSLTSPVHYAKDRRQCHVNFIRKEQCSFSWDWGPSFPTMGLWKGVRLEAFDQIQIIQVSAVTLYNSNASQWMVEVELVVDAVYTLNDVDLTLSISELMSVESHKVQFVTGRSKVKFTLHINTQSKVKLWWPRGHGEQPFYWVDITGSLKQEKIVNEIAKGEEFVAVVADANMNALRVWGGGVYEQDLFYNLCDQMGIMVWQDFMFACALYPTEKDFIQSVREEVVQQVQRLKSHPSIIVWSGNNENEAALATDWFDIPGTEKPKYVKDYVTLYVNNIRDIVLKEDQSRPFLVSSPTNGAESEQEGWVSEDPYDPHYGDTHFYSYTHDCLDWTSFPRTRFASEYGFQSWPSLSTLRQVSTEDDRRYDSAFSSHRQHHGDGNQQMLQQAALHFLLPNSTDAHKRYTDTIYITQVMQAQCVKAQSEFYRRSQSELIEGKGMTMGALYWQLNDIWQAPSWSSIEFGGKWKMLHYFAQNFFAPFLPIGFEDEDEFFIYVVSDLDEDLRLSSAIFLYNWSKFHPVRSIYNKIPILIPGGSAVNIYKSCFVTFHLEDKDGKQQGPSNYLFFSPLKDAQGILPPNITAKVSKEGEAFSIFLQSEAIAPFVWLDVGDVPGRFSSNGFLMFTRNTTVSFYPWRPTNVTELSQSLTVTTLRDVY</sequence>
<dbReference type="InterPro" id="IPR050887">
    <property type="entry name" value="Beta-mannosidase_GH2"/>
</dbReference>
<comment type="subunit">
    <text evidence="5">Monomer.</text>
</comment>
<dbReference type="FunFam" id="2.60.120.260:FF:000060">
    <property type="entry name" value="Probable beta-mannosidase"/>
    <property type="match status" value="1"/>
</dbReference>
<dbReference type="InterPro" id="IPR041625">
    <property type="entry name" value="Beta-mannosidase_Ig"/>
</dbReference>
<feature type="domain" description="Beta-mannosidase-like galactose-binding" evidence="19">
    <location>
        <begin position="33"/>
        <end position="189"/>
    </location>
</feature>
<evidence type="ECO:0000256" key="11">
    <source>
        <dbReference type="ARBA" id="ARBA00023180"/>
    </source>
</evidence>
<dbReference type="InterPro" id="IPR036156">
    <property type="entry name" value="Beta-gal/glucu_dom_sf"/>
</dbReference>
<comment type="subcellular location">
    <subcellularLocation>
        <location evidence="3">Lysosome</location>
    </subcellularLocation>
</comment>
<dbReference type="PANTHER" id="PTHR43730:SF1">
    <property type="entry name" value="BETA-MANNOSIDASE"/>
    <property type="match status" value="1"/>
</dbReference>
<dbReference type="SUPFAM" id="SSF49303">
    <property type="entry name" value="beta-Galactosidase/glucuronidase domain"/>
    <property type="match status" value="3"/>
</dbReference>
<evidence type="ECO:0000259" key="18">
    <source>
        <dbReference type="Pfam" id="PF17753"/>
    </source>
</evidence>
<evidence type="ECO:0000259" key="17">
    <source>
        <dbReference type="Pfam" id="PF02836"/>
    </source>
</evidence>
<evidence type="ECO:0000256" key="4">
    <source>
        <dbReference type="ARBA" id="ARBA00007401"/>
    </source>
</evidence>
<evidence type="ECO:0000256" key="9">
    <source>
        <dbReference type="ARBA" id="ARBA00022801"/>
    </source>
</evidence>
<dbReference type="GO" id="GO:0005764">
    <property type="term" value="C:lysosome"/>
    <property type="evidence" value="ECO:0007669"/>
    <property type="project" value="UniProtKB-SubCell"/>
</dbReference>
<keyword evidence="10" id="KW-1015">Disulfide bond</keyword>
<keyword evidence="9" id="KW-0378">Hydrolase</keyword>
<dbReference type="FunFam" id="2.60.40.10:FF:000650">
    <property type="entry name" value="Mannosidase beta"/>
    <property type="match status" value="1"/>
</dbReference>
<comment type="function">
    <text evidence="2">Exoglycosidase that cleaves the single beta-linked mannose residue from the non-reducing end of all N-linked glycoprotein oligosaccharides.</text>
</comment>
<evidence type="ECO:0000256" key="5">
    <source>
        <dbReference type="ARBA" id="ARBA00011245"/>
    </source>
</evidence>